<evidence type="ECO:0000256" key="1">
    <source>
        <dbReference type="ARBA" id="ARBA00022741"/>
    </source>
</evidence>
<evidence type="ECO:0000256" key="2">
    <source>
        <dbReference type="ARBA" id="ARBA00022840"/>
    </source>
</evidence>
<feature type="compositionally biased region" description="Basic and acidic residues" evidence="3">
    <location>
        <begin position="253"/>
        <end position="262"/>
    </location>
</feature>
<protein>
    <recommendedName>
        <fullName evidence="8">AAA+ ATPase domain-containing protein</fullName>
    </recommendedName>
</protein>
<dbReference type="Gene3D" id="3.40.50.300">
    <property type="entry name" value="P-loop containing nucleotide triphosphate hydrolases"/>
    <property type="match status" value="1"/>
</dbReference>
<evidence type="ECO:0008006" key="8">
    <source>
        <dbReference type="Google" id="ProtNLM"/>
    </source>
</evidence>
<keyword evidence="2" id="KW-0067">ATP-binding</keyword>
<evidence type="ECO:0000313" key="7">
    <source>
        <dbReference type="Proteomes" id="UP000355283"/>
    </source>
</evidence>
<dbReference type="SMART" id="SM00382">
    <property type="entry name" value="AAA"/>
    <property type="match status" value="1"/>
</dbReference>
<dbReference type="PANTHER" id="PTHR48102:SF3">
    <property type="entry name" value="ATP-DEPENDENT PROTEASE ATPASE SUBUNIT HSLU"/>
    <property type="match status" value="1"/>
</dbReference>
<gene>
    <name evidence="6" type="ORF">NSK_000352</name>
</gene>
<dbReference type="GO" id="GO:0016887">
    <property type="term" value="F:ATP hydrolysis activity"/>
    <property type="evidence" value="ECO:0007669"/>
    <property type="project" value="InterPro"/>
</dbReference>
<organism evidence="6 7">
    <name type="scientific">Nannochloropsis salina CCMP1776</name>
    <dbReference type="NCBI Taxonomy" id="1027361"/>
    <lineage>
        <taxon>Eukaryota</taxon>
        <taxon>Sar</taxon>
        <taxon>Stramenopiles</taxon>
        <taxon>Ochrophyta</taxon>
        <taxon>Eustigmatophyceae</taxon>
        <taxon>Eustigmatales</taxon>
        <taxon>Monodopsidaceae</taxon>
        <taxon>Microchloropsis</taxon>
        <taxon>Microchloropsis salina</taxon>
    </lineage>
</organism>
<dbReference type="Proteomes" id="UP000355283">
    <property type="component" value="Unassembled WGS sequence"/>
</dbReference>
<dbReference type="Gene3D" id="1.10.8.60">
    <property type="match status" value="1"/>
</dbReference>
<feature type="domain" description="Clp ATPase C-terminal" evidence="5">
    <location>
        <begin position="415"/>
        <end position="511"/>
    </location>
</feature>
<reference evidence="6 7" key="1">
    <citation type="submission" date="2019-01" db="EMBL/GenBank/DDBJ databases">
        <title>Nuclear Genome Assembly of the Microalgal Biofuel strain Nannochloropsis salina CCMP1776.</title>
        <authorList>
            <person name="Hovde B."/>
        </authorList>
    </citation>
    <scope>NUCLEOTIDE SEQUENCE [LARGE SCALE GENOMIC DNA]</scope>
    <source>
        <strain evidence="6 7">CCMP1776</strain>
    </source>
</reference>
<dbReference type="PANTHER" id="PTHR48102">
    <property type="entry name" value="ATP-DEPENDENT CLP PROTEASE ATP-BINDING SUBUNIT CLPX-LIKE, MITOCHONDRIAL-RELATED"/>
    <property type="match status" value="1"/>
</dbReference>
<feature type="compositionally biased region" description="Low complexity" evidence="3">
    <location>
        <begin position="340"/>
        <end position="351"/>
    </location>
</feature>
<feature type="domain" description="AAA+ ATPase" evidence="4">
    <location>
        <begin position="138"/>
        <end position="412"/>
    </location>
</feature>
<dbReference type="EMBL" id="SDOX01000002">
    <property type="protein sequence ID" value="TFJ87998.1"/>
    <property type="molecule type" value="Genomic_DNA"/>
</dbReference>
<accession>A0A4D9DGN8</accession>
<sequence length="525" mass="57125">MPVQGRRGSFCGDWRRGGLYTECFAASTHSVNREEVNTTTRKPYATSVSKEATRHAHAPVDDTATSTTLAGAAGVSGVCDEPGKSNSQLSSDSFPEDIVAHLDKYVIGQEEAKKATAIAMRMRWRRNQLPEDLRAEVTPSNILMKGPTGTGKTEIARRLSALAEAPFIKVEATRYTEVGFVGANTSDMIKGLLDNAVRLERELEKRNVAAEALAKAETKVLDLLKLGNPKSLSSEQQQDLRSRLRGGEFDHYTVRVPTREPRSPSSPSSLHPLSDLLDGLDLGNINMGQGGFVTIERAPGAPGGRGGRWGGRGAGGRSRSCIVFIDEIDKLCGSSSDHPSTSVTTGGSSSSNKGEGVQRELLTLVEGCAVPTRYGSIRTDFILFIASGAFHNKSPSDLLPELQGRFPVRVALQPLKKEDLIQILSTKKFNLLVQTVQLLATEGVEVEFTDCGVEAMASFAQLINRTQQDVGARRLNTVMHRVLEDLSYAAPRRRGQKVVVDAAFVENRLKEFDLTKQDNLSRYIL</sequence>
<dbReference type="GO" id="GO:0051603">
    <property type="term" value="P:proteolysis involved in protein catabolic process"/>
    <property type="evidence" value="ECO:0007669"/>
    <property type="project" value="TreeGrafter"/>
</dbReference>
<name>A0A4D9DGN8_9STRA</name>
<dbReference type="InterPro" id="IPR019489">
    <property type="entry name" value="Clp_ATPase_C"/>
</dbReference>
<feature type="compositionally biased region" description="Basic and acidic residues" evidence="3">
    <location>
        <begin position="51"/>
        <end position="60"/>
    </location>
</feature>
<proteinExistence type="predicted"/>
<comment type="caution">
    <text evidence="6">The sequence shown here is derived from an EMBL/GenBank/DDBJ whole genome shotgun (WGS) entry which is preliminary data.</text>
</comment>
<dbReference type="InterPro" id="IPR003593">
    <property type="entry name" value="AAA+_ATPase"/>
</dbReference>
<dbReference type="GO" id="GO:0009376">
    <property type="term" value="C:HslUV protease complex"/>
    <property type="evidence" value="ECO:0007669"/>
    <property type="project" value="TreeGrafter"/>
</dbReference>
<keyword evidence="7" id="KW-1185">Reference proteome</keyword>
<evidence type="ECO:0000259" key="4">
    <source>
        <dbReference type="SMART" id="SM00382"/>
    </source>
</evidence>
<dbReference type="GO" id="GO:0005524">
    <property type="term" value="F:ATP binding"/>
    <property type="evidence" value="ECO:0007669"/>
    <property type="project" value="UniProtKB-KW"/>
</dbReference>
<dbReference type="InterPro" id="IPR027417">
    <property type="entry name" value="P-loop_NTPase"/>
</dbReference>
<evidence type="ECO:0000313" key="6">
    <source>
        <dbReference type="EMBL" id="TFJ87998.1"/>
    </source>
</evidence>
<dbReference type="SMART" id="SM01086">
    <property type="entry name" value="ClpB_D2-small"/>
    <property type="match status" value="1"/>
</dbReference>
<evidence type="ECO:0000256" key="3">
    <source>
        <dbReference type="SAM" id="MobiDB-lite"/>
    </source>
</evidence>
<feature type="compositionally biased region" description="Low complexity" evidence="3">
    <location>
        <begin position="263"/>
        <end position="273"/>
    </location>
</feature>
<dbReference type="OrthoDB" id="1721884at2759"/>
<dbReference type="SUPFAM" id="SSF52540">
    <property type="entry name" value="P-loop containing nucleoside triphosphate hydrolases"/>
    <property type="match status" value="1"/>
</dbReference>
<feature type="region of interest" description="Disordered" evidence="3">
    <location>
        <begin position="253"/>
        <end position="273"/>
    </location>
</feature>
<evidence type="ECO:0000259" key="5">
    <source>
        <dbReference type="SMART" id="SM01086"/>
    </source>
</evidence>
<feature type="region of interest" description="Disordered" evidence="3">
    <location>
        <begin position="34"/>
        <end position="64"/>
    </location>
</feature>
<dbReference type="InterPro" id="IPR003959">
    <property type="entry name" value="ATPase_AAA_core"/>
</dbReference>
<feature type="region of interest" description="Disordered" evidence="3">
    <location>
        <begin position="334"/>
        <end position="355"/>
    </location>
</feature>
<dbReference type="InterPro" id="IPR050052">
    <property type="entry name" value="ATP-dep_Clp_protease_ClpX"/>
</dbReference>
<keyword evidence="1" id="KW-0547">Nucleotide-binding</keyword>
<dbReference type="Pfam" id="PF07728">
    <property type="entry name" value="AAA_5"/>
    <property type="match status" value="1"/>
</dbReference>
<dbReference type="Pfam" id="PF07724">
    <property type="entry name" value="AAA_2"/>
    <property type="match status" value="1"/>
</dbReference>
<feature type="compositionally biased region" description="Polar residues" evidence="3">
    <location>
        <begin position="37"/>
        <end position="50"/>
    </location>
</feature>
<dbReference type="AlphaFoldDB" id="A0A4D9DGN8"/>
<dbReference type="InterPro" id="IPR011704">
    <property type="entry name" value="ATPase_dyneun-rel_AAA"/>
</dbReference>